<dbReference type="InterPro" id="IPR004375">
    <property type="entry name" value="NanQ/TabA/YiaL"/>
</dbReference>
<dbReference type="Proteomes" id="UP001596473">
    <property type="component" value="Unassembled WGS sequence"/>
</dbReference>
<sequence length="160" mass="18132">MYLGHLHHHNLPLPAAIETALDYLRSTDFSKMEIGRYPIDGEQMFALVQTPITQAWESGKPEFHARYIDIQYLLEGEELIGYAIANDTLTKTHDQLAERDIAFIAPISDESRLYLKPGMFAIFYPGELHKPCRAVSEPMQIKKVVIKIAKNELSSLTATT</sequence>
<keyword evidence="2" id="KW-1185">Reference proteome</keyword>
<organism evidence="1 2">
    <name type="scientific">Iodobacter arcticus</name>
    <dbReference type="NCBI Taxonomy" id="590593"/>
    <lineage>
        <taxon>Bacteria</taxon>
        <taxon>Pseudomonadati</taxon>
        <taxon>Pseudomonadota</taxon>
        <taxon>Betaproteobacteria</taxon>
        <taxon>Neisseriales</taxon>
        <taxon>Chitinibacteraceae</taxon>
        <taxon>Iodobacter</taxon>
    </lineage>
</organism>
<dbReference type="RefSeq" id="WP_380188700.1">
    <property type="nucleotide sequence ID" value="NZ_JBHTBQ010000033.1"/>
</dbReference>
<evidence type="ECO:0000313" key="2">
    <source>
        <dbReference type="Proteomes" id="UP001596473"/>
    </source>
</evidence>
<reference evidence="2" key="1">
    <citation type="journal article" date="2019" name="Int. J. Syst. Evol. Microbiol.">
        <title>The Global Catalogue of Microorganisms (GCM) 10K type strain sequencing project: providing services to taxonomists for standard genome sequencing and annotation.</title>
        <authorList>
            <consortium name="The Broad Institute Genomics Platform"/>
            <consortium name="The Broad Institute Genome Sequencing Center for Infectious Disease"/>
            <person name="Wu L."/>
            <person name="Ma J."/>
        </authorList>
    </citation>
    <scope>NUCLEOTIDE SEQUENCE [LARGE SCALE GENOMIC DNA]</scope>
    <source>
        <strain evidence="2">CCUG 62945</strain>
    </source>
</reference>
<dbReference type="NCBIfam" id="TIGR00022">
    <property type="entry name" value="YhcH/YjgK/YiaL family protein"/>
    <property type="match status" value="1"/>
</dbReference>
<evidence type="ECO:0000313" key="1">
    <source>
        <dbReference type="EMBL" id="MFC7421124.1"/>
    </source>
</evidence>
<proteinExistence type="predicted"/>
<dbReference type="SUPFAM" id="SSF51197">
    <property type="entry name" value="Clavaminate synthase-like"/>
    <property type="match status" value="1"/>
</dbReference>
<dbReference type="Pfam" id="PF04074">
    <property type="entry name" value="DUF386"/>
    <property type="match status" value="1"/>
</dbReference>
<dbReference type="EMBL" id="JBHTBQ010000033">
    <property type="protein sequence ID" value="MFC7421124.1"/>
    <property type="molecule type" value="Genomic_DNA"/>
</dbReference>
<protein>
    <submittedName>
        <fullName evidence="1">YhcH/YjgK/YiaL family protein</fullName>
    </submittedName>
</protein>
<comment type="caution">
    <text evidence="1">The sequence shown here is derived from an EMBL/GenBank/DDBJ whole genome shotgun (WGS) entry which is preliminary data.</text>
</comment>
<dbReference type="PANTHER" id="PTHR34986">
    <property type="entry name" value="EVOLVED BETA-GALACTOSIDASE SUBUNIT BETA"/>
    <property type="match status" value="1"/>
</dbReference>
<name>A0ABW2R1R1_9NEIS</name>
<dbReference type="PANTHER" id="PTHR34986:SF1">
    <property type="entry name" value="PROTEIN YIAL"/>
    <property type="match status" value="1"/>
</dbReference>
<accession>A0ABW2R1R1</accession>
<gene>
    <name evidence="1" type="ORF">ACFQNF_14765</name>
</gene>
<dbReference type="Gene3D" id="2.60.120.370">
    <property type="entry name" value="YhcH/YjgK/YiaL"/>
    <property type="match status" value="1"/>
</dbReference>
<dbReference type="InterPro" id="IPR037012">
    <property type="entry name" value="NanQ/TabA/YiaL_sf"/>
</dbReference>